<dbReference type="InterPro" id="IPR012133">
    <property type="entry name" value="Alpha-hydoxy_acid_DH_FMN"/>
</dbReference>
<dbReference type="AlphaFoldDB" id="A0A6J6GZ74"/>
<dbReference type="EMBL" id="CAEZUP010000026">
    <property type="protein sequence ID" value="CAB4606226.1"/>
    <property type="molecule type" value="Genomic_DNA"/>
</dbReference>
<sequence>MATHLSPTSIIETLRSVLRFAPIEFDAVERRLKRMANVEDFRKAARRRMPRGVFDYIDGAAEDERAKNANIAAFSNTIFRPRVLRNVSKVSTSTTVLGKPVAYPFILAPTGFTRIADPQGELAVARAAERAGLPYVLSTLATRSIEEVRSVSGGRLWFQVYAWRDRGLVAEMIARAGAASYEALVLTVDTAVAGRRERDVRRGFSLPPMIGPGTIVDGALHPAWTWDFVRSDPIRFANVSGRDVGDGSTAVSLAAYIDSQFDPSLSWSDIEWLRSIWDGPIVLKGVQSVEDARLAADIGLAAIALSNHGGRQLDSSPAIFDLVAPVADAVGGRLEIYCDGGVRRGNDIVKAVAAGATAAMGGRAYLYALGAAGERGVDRLLEMFGEDMRRTMSLIGETAIDGLNPDCLT</sequence>
<evidence type="ECO:0000256" key="4">
    <source>
        <dbReference type="ARBA" id="ARBA00023002"/>
    </source>
</evidence>
<keyword evidence="2" id="KW-0285">Flavoprotein</keyword>
<dbReference type="SUPFAM" id="SSF51395">
    <property type="entry name" value="FMN-linked oxidoreductases"/>
    <property type="match status" value="1"/>
</dbReference>
<comment type="similarity">
    <text evidence="5">Belongs to the FMN-dependent alpha-hydroxy acid dehydrogenase family.</text>
</comment>
<reference evidence="7" key="1">
    <citation type="submission" date="2020-05" db="EMBL/GenBank/DDBJ databases">
        <authorList>
            <person name="Chiriac C."/>
            <person name="Salcher M."/>
            <person name="Ghai R."/>
            <person name="Kavagutti S V."/>
        </authorList>
    </citation>
    <scope>NUCLEOTIDE SEQUENCE</scope>
</reference>
<evidence type="ECO:0000256" key="2">
    <source>
        <dbReference type="ARBA" id="ARBA00022630"/>
    </source>
</evidence>
<dbReference type="GO" id="GO:0016614">
    <property type="term" value="F:oxidoreductase activity, acting on CH-OH group of donors"/>
    <property type="evidence" value="ECO:0007669"/>
    <property type="project" value="UniProtKB-ARBA"/>
</dbReference>
<dbReference type="InterPro" id="IPR013785">
    <property type="entry name" value="Aldolase_TIM"/>
</dbReference>
<dbReference type="InterPro" id="IPR008259">
    <property type="entry name" value="FMN_hydac_DH_AS"/>
</dbReference>
<dbReference type="FunFam" id="3.20.20.70:FF:000029">
    <property type="entry name" value="L-lactate dehydrogenase"/>
    <property type="match status" value="1"/>
</dbReference>
<dbReference type="CDD" id="cd02809">
    <property type="entry name" value="alpha_hydroxyacid_oxid_FMN"/>
    <property type="match status" value="1"/>
</dbReference>
<evidence type="ECO:0000313" key="7">
    <source>
        <dbReference type="EMBL" id="CAB4606226.1"/>
    </source>
</evidence>
<dbReference type="PANTHER" id="PTHR10578:SF107">
    <property type="entry name" value="2-HYDROXYACID OXIDASE 1"/>
    <property type="match status" value="1"/>
</dbReference>
<keyword evidence="3" id="KW-0288">FMN</keyword>
<organism evidence="7">
    <name type="scientific">freshwater metagenome</name>
    <dbReference type="NCBI Taxonomy" id="449393"/>
    <lineage>
        <taxon>unclassified sequences</taxon>
        <taxon>metagenomes</taxon>
        <taxon>ecological metagenomes</taxon>
    </lineage>
</organism>
<comment type="cofactor">
    <cofactor evidence="1">
        <name>FMN</name>
        <dbReference type="ChEBI" id="CHEBI:58210"/>
    </cofactor>
</comment>
<dbReference type="PROSITE" id="PS00557">
    <property type="entry name" value="FMN_HYDROXY_ACID_DH_1"/>
    <property type="match status" value="1"/>
</dbReference>
<dbReference type="PANTHER" id="PTHR10578">
    <property type="entry name" value="S -2-HYDROXY-ACID OXIDASE-RELATED"/>
    <property type="match status" value="1"/>
</dbReference>
<keyword evidence="4" id="KW-0560">Oxidoreductase</keyword>
<dbReference type="PROSITE" id="PS51349">
    <property type="entry name" value="FMN_HYDROXY_ACID_DH_2"/>
    <property type="match status" value="1"/>
</dbReference>
<dbReference type="Pfam" id="PF01070">
    <property type="entry name" value="FMN_dh"/>
    <property type="match status" value="1"/>
</dbReference>
<evidence type="ECO:0000259" key="6">
    <source>
        <dbReference type="PROSITE" id="PS51349"/>
    </source>
</evidence>
<dbReference type="InterPro" id="IPR000262">
    <property type="entry name" value="FMN-dep_DH"/>
</dbReference>
<accession>A0A6J6GZ74</accession>
<evidence type="ECO:0000256" key="5">
    <source>
        <dbReference type="ARBA" id="ARBA00024042"/>
    </source>
</evidence>
<dbReference type="PIRSF" id="PIRSF000138">
    <property type="entry name" value="Al-hdrx_acd_dh"/>
    <property type="match status" value="1"/>
</dbReference>
<evidence type="ECO:0000256" key="3">
    <source>
        <dbReference type="ARBA" id="ARBA00022643"/>
    </source>
</evidence>
<proteinExistence type="inferred from homology"/>
<gene>
    <name evidence="7" type="ORF">UFOPK1835_00794</name>
</gene>
<dbReference type="GO" id="GO:0010181">
    <property type="term" value="F:FMN binding"/>
    <property type="evidence" value="ECO:0007669"/>
    <property type="project" value="InterPro"/>
</dbReference>
<evidence type="ECO:0000256" key="1">
    <source>
        <dbReference type="ARBA" id="ARBA00001917"/>
    </source>
</evidence>
<name>A0A6J6GZ74_9ZZZZ</name>
<protein>
    <submittedName>
        <fullName evidence="7">Unannotated protein</fullName>
    </submittedName>
</protein>
<dbReference type="Gene3D" id="3.20.20.70">
    <property type="entry name" value="Aldolase class I"/>
    <property type="match status" value="1"/>
</dbReference>
<dbReference type="InterPro" id="IPR037396">
    <property type="entry name" value="FMN_HAD"/>
</dbReference>
<feature type="domain" description="FMN hydroxy acid dehydrogenase" evidence="6">
    <location>
        <begin position="30"/>
        <end position="409"/>
    </location>
</feature>